<dbReference type="InterPro" id="IPR013792">
    <property type="entry name" value="RNA3'P_cycl/enolpyr_Trfase_a/b"/>
</dbReference>
<name>X1VX19_9ZZZZ</name>
<accession>X1VX19</accession>
<dbReference type="Gene3D" id="3.65.10.20">
    <property type="entry name" value="RNA 3'-terminal phosphate cyclase domain"/>
    <property type="match status" value="1"/>
</dbReference>
<dbReference type="GO" id="GO:0006396">
    <property type="term" value="P:RNA processing"/>
    <property type="evidence" value="ECO:0007669"/>
    <property type="project" value="InterPro"/>
</dbReference>
<dbReference type="InterPro" id="IPR000228">
    <property type="entry name" value="RNA3'_term_phos_cyc"/>
</dbReference>
<dbReference type="AlphaFoldDB" id="X1VX19"/>
<dbReference type="EMBL" id="BARW01027531">
    <property type="protein sequence ID" value="GAJ15990.1"/>
    <property type="molecule type" value="Genomic_DNA"/>
</dbReference>
<reference evidence="2" key="1">
    <citation type="journal article" date="2014" name="Front. Microbiol.">
        <title>High frequency of phylogenetically diverse reductive dehalogenase-homologous genes in deep subseafloor sedimentary metagenomes.</title>
        <authorList>
            <person name="Kawai M."/>
            <person name="Futagami T."/>
            <person name="Toyoda A."/>
            <person name="Takaki Y."/>
            <person name="Nishi S."/>
            <person name="Hori S."/>
            <person name="Arai W."/>
            <person name="Tsubouchi T."/>
            <person name="Morono Y."/>
            <person name="Uchiyama I."/>
            <person name="Ito T."/>
            <person name="Fujiyama A."/>
            <person name="Inagaki F."/>
            <person name="Takami H."/>
        </authorList>
    </citation>
    <scope>NUCLEOTIDE SEQUENCE</scope>
    <source>
        <strain evidence="2">Expedition CK06-06</strain>
    </source>
</reference>
<feature type="non-terminal residue" evidence="2">
    <location>
        <position position="1"/>
    </location>
</feature>
<dbReference type="Pfam" id="PF01137">
    <property type="entry name" value="RTC"/>
    <property type="match status" value="1"/>
</dbReference>
<comment type="caution">
    <text evidence="2">The sequence shown here is derived from an EMBL/GenBank/DDBJ whole genome shotgun (WGS) entry which is preliminary data.</text>
</comment>
<dbReference type="GO" id="GO:0003963">
    <property type="term" value="F:RNA-3'-phosphate cyclase activity"/>
    <property type="evidence" value="ECO:0007669"/>
    <property type="project" value="TreeGrafter"/>
</dbReference>
<proteinExistence type="predicted"/>
<sequence length="118" mass="12602">VEDESSLQEGAALAIHAETSLGCRMGSDRAGRPGRSSESIGRYVAERFIEDVETGAAVDRHIADQLIIYAGLAEGVTRYSVPGITEHVETNLWLIEEFLGVRAKVTGDVLGIEGIGFA</sequence>
<evidence type="ECO:0000313" key="2">
    <source>
        <dbReference type="EMBL" id="GAJ15990.1"/>
    </source>
</evidence>
<dbReference type="InterPro" id="IPR023797">
    <property type="entry name" value="RNA3'_phos_cyclase_dom"/>
</dbReference>
<gene>
    <name evidence="2" type="ORF">S12H4_44648</name>
</gene>
<feature type="domain" description="RNA 3'-terminal phosphate cyclase" evidence="1">
    <location>
        <begin position="45"/>
        <end position="105"/>
    </location>
</feature>
<organism evidence="2">
    <name type="scientific">marine sediment metagenome</name>
    <dbReference type="NCBI Taxonomy" id="412755"/>
    <lineage>
        <taxon>unclassified sequences</taxon>
        <taxon>metagenomes</taxon>
        <taxon>ecological metagenomes</taxon>
    </lineage>
</organism>
<protein>
    <recommendedName>
        <fullName evidence="1">RNA 3'-terminal phosphate cyclase domain-containing protein</fullName>
    </recommendedName>
</protein>
<dbReference type="SUPFAM" id="SSF55205">
    <property type="entry name" value="EPT/RTPC-like"/>
    <property type="match status" value="1"/>
</dbReference>
<dbReference type="PANTHER" id="PTHR11096:SF0">
    <property type="entry name" value="RNA 3'-TERMINAL PHOSPHATE CYCLASE"/>
    <property type="match status" value="1"/>
</dbReference>
<dbReference type="PANTHER" id="PTHR11096">
    <property type="entry name" value="RNA 3' TERMINAL PHOSPHATE CYCLASE"/>
    <property type="match status" value="1"/>
</dbReference>
<evidence type="ECO:0000259" key="1">
    <source>
        <dbReference type="Pfam" id="PF01137"/>
    </source>
</evidence>
<dbReference type="InterPro" id="IPR037136">
    <property type="entry name" value="RNA3'_phos_cyclase_dom_sf"/>
</dbReference>